<keyword evidence="4" id="KW-0067">ATP-binding</keyword>
<evidence type="ECO:0000313" key="7">
    <source>
        <dbReference type="Proteomes" id="UP000789396"/>
    </source>
</evidence>
<dbReference type="PANTHER" id="PTHR44329">
    <property type="entry name" value="SERINE/THREONINE-PROTEIN KINASE TNNI3K-RELATED"/>
    <property type="match status" value="1"/>
</dbReference>
<dbReference type="Proteomes" id="UP000789396">
    <property type="component" value="Unassembled WGS sequence"/>
</dbReference>
<keyword evidence="1" id="KW-0808">Transferase</keyword>
<evidence type="ECO:0000256" key="2">
    <source>
        <dbReference type="ARBA" id="ARBA00022741"/>
    </source>
</evidence>
<dbReference type="Pfam" id="PF07714">
    <property type="entry name" value="PK_Tyr_Ser-Thr"/>
    <property type="match status" value="1"/>
</dbReference>
<dbReference type="OrthoDB" id="2428660at2759"/>
<dbReference type="Gene3D" id="1.10.510.10">
    <property type="entry name" value="Transferase(Phosphotransferase) domain 1"/>
    <property type="match status" value="1"/>
</dbReference>
<dbReference type="InterPro" id="IPR011009">
    <property type="entry name" value="Kinase-like_dom_sf"/>
</dbReference>
<feature type="domain" description="Protein kinase" evidence="5">
    <location>
        <begin position="1"/>
        <end position="266"/>
    </location>
</feature>
<gene>
    <name evidence="6" type="ORF">RFULGI_LOCUS16432</name>
</gene>
<feature type="non-terminal residue" evidence="6">
    <location>
        <position position="1"/>
    </location>
</feature>
<organism evidence="6 7">
    <name type="scientific">Racocetra fulgida</name>
    <dbReference type="NCBI Taxonomy" id="60492"/>
    <lineage>
        <taxon>Eukaryota</taxon>
        <taxon>Fungi</taxon>
        <taxon>Fungi incertae sedis</taxon>
        <taxon>Mucoromycota</taxon>
        <taxon>Glomeromycotina</taxon>
        <taxon>Glomeromycetes</taxon>
        <taxon>Diversisporales</taxon>
        <taxon>Gigasporaceae</taxon>
        <taxon>Racocetra</taxon>
    </lineage>
</organism>
<reference evidence="6" key="1">
    <citation type="submission" date="2021-06" db="EMBL/GenBank/DDBJ databases">
        <authorList>
            <person name="Kallberg Y."/>
            <person name="Tangrot J."/>
            <person name="Rosling A."/>
        </authorList>
    </citation>
    <scope>NUCLEOTIDE SEQUENCE</scope>
    <source>
        <strain evidence="6">IN212</strain>
    </source>
</reference>
<dbReference type="InterPro" id="IPR001245">
    <property type="entry name" value="Ser-Thr/Tyr_kinase_cat_dom"/>
</dbReference>
<proteinExistence type="predicted"/>
<dbReference type="PROSITE" id="PS50011">
    <property type="entry name" value="PROTEIN_KINASE_DOM"/>
    <property type="match status" value="1"/>
</dbReference>
<dbReference type="PANTHER" id="PTHR44329:SF288">
    <property type="entry name" value="MITOGEN-ACTIVATED PROTEIN KINASE KINASE KINASE 20"/>
    <property type="match status" value="1"/>
</dbReference>
<keyword evidence="3" id="KW-0418">Kinase</keyword>
<comment type="caution">
    <text evidence="6">The sequence shown here is derived from an EMBL/GenBank/DDBJ whole genome shotgun (WGS) entry which is preliminary data.</text>
</comment>
<dbReference type="EMBL" id="CAJVPZ010058282">
    <property type="protein sequence ID" value="CAG8787833.1"/>
    <property type="molecule type" value="Genomic_DNA"/>
</dbReference>
<dbReference type="AlphaFoldDB" id="A0A9N9P4V7"/>
<evidence type="ECO:0000259" key="5">
    <source>
        <dbReference type="PROSITE" id="PS50011"/>
    </source>
</evidence>
<evidence type="ECO:0000256" key="3">
    <source>
        <dbReference type="ARBA" id="ARBA00022777"/>
    </source>
</evidence>
<keyword evidence="7" id="KW-1185">Reference proteome</keyword>
<evidence type="ECO:0000256" key="4">
    <source>
        <dbReference type="ARBA" id="ARBA00022840"/>
    </source>
</evidence>
<sequence>ITQHYEKQINTIQHDAEPVKENKSPISLVSSRKTNPRCKKCNIRKPHYDENSNQCKDCYRASLRVLSGNKLIDDFIESTQTFYQFIPYKQFTNIEYLAKGEFSVIYKATWVDGPISRWNPKKQKYGREGNYDVALKILNNSKKMDSNYLNENNIPTIADLGISKPVDASSDENTIYGVIPYVAPEVLKGGKFTKASDIYSFGMIIPFSDRKHDEHLILDILNGLRPEIRTNTPQDLVELMERCWHSDSEKRIFKGFDGTLLMRTYYLRYELGILIDKAKRGEIKFPENKDTSILPTKINEQAIYS</sequence>
<accession>A0A9N9P4V7</accession>
<evidence type="ECO:0000313" key="6">
    <source>
        <dbReference type="EMBL" id="CAG8787833.1"/>
    </source>
</evidence>
<name>A0A9N9P4V7_9GLOM</name>
<dbReference type="InterPro" id="IPR000719">
    <property type="entry name" value="Prot_kinase_dom"/>
</dbReference>
<protein>
    <submittedName>
        <fullName evidence="6">18858_t:CDS:1</fullName>
    </submittedName>
</protein>
<dbReference type="GO" id="GO:0005524">
    <property type="term" value="F:ATP binding"/>
    <property type="evidence" value="ECO:0007669"/>
    <property type="project" value="UniProtKB-KW"/>
</dbReference>
<dbReference type="GO" id="GO:0004674">
    <property type="term" value="F:protein serine/threonine kinase activity"/>
    <property type="evidence" value="ECO:0007669"/>
    <property type="project" value="TreeGrafter"/>
</dbReference>
<feature type="non-terminal residue" evidence="6">
    <location>
        <position position="305"/>
    </location>
</feature>
<dbReference type="InterPro" id="IPR051681">
    <property type="entry name" value="Ser/Thr_Kinases-Pseudokinases"/>
</dbReference>
<dbReference type="SUPFAM" id="SSF56112">
    <property type="entry name" value="Protein kinase-like (PK-like)"/>
    <property type="match status" value="1"/>
</dbReference>
<evidence type="ECO:0000256" key="1">
    <source>
        <dbReference type="ARBA" id="ARBA00022679"/>
    </source>
</evidence>
<keyword evidence="2" id="KW-0547">Nucleotide-binding</keyword>